<keyword evidence="4" id="KW-0040">ANK repeat</keyword>
<keyword evidence="3" id="KW-0677">Repeat</keyword>
<dbReference type="AlphaFoldDB" id="D8Q9X8"/>
<dbReference type="PANTHER" id="PTHR15263">
    <property type="entry name" value="I-KAPPA-B-LIKE PROTEIN IKBL"/>
    <property type="match status" value="1"/>
</dbReference>
<sequence length="582" mass="66727">MAVDFALYAIFILVYQVQPQRRHAHGSSYFTLAAILGLLLSSTISTVANAVFYVVEIPPYLGTSERGIEMLLLRLSIVITVAQDVNFVLSDAVLVSRAWRLWPYNRFVKGVLLLCVSATVGSIVECSSDFWRGLSTLGKLERNSQYFTRFIPLLTTNVVATALIGAKVLQYRRDIKGALGLLTQKTQTEAIIMLLLESGVAYVLFWVAGCVVQTVAVHDQFSSVRVFEGTYHHIARTPEEELASARRKQRKLDKKRRMEQPYSTKRVKTSTDYDYVFDIDGVPRPGVADYDAGPSQYYDRAFKPDPDVLRAEMEEQAFREKMFDALGDEERLDGIEAQFNDYAHVPNRWGGGSTTRERVYHDEDSFLHTDPQHLDEEEYAEWVRLGMYRRTHAAEYAEQERQKAAKAARKAEERARRKETRRLERAAEEERRLRRAHKDAMRFAEARERYEERWKELLAEQPTDAALLTFADIPWPVLAAHRHHGKDGKDPRLTVDDLTLDSISAFLLPASNPSKVENTDEDAIEEARKKERKERLRASYLRFHPDKFEGRLMKRVHPDHQEGVKEAVGAVVRALNTLMSED</sequence>
<keyword evidence="5" id="KW-0539">Nucleus</keyword>
<dbReference type="PANTHER" id="PTHR15263:SF1">
    <property type="entry name" value="NF-KAPPA-B INHIBITOR-LIKE PROTEIN 1"/>
    <property type="match status" value="1"/>
</dbReference>
<feature type="transmembrane region" description="Helical" evidence="7">
    <location>
        <begin position="107"/>
        <end position="130"/>
    </location>
</feature>
<dbReference type="InterPro" id="IPR038753">
    <property type="entry name" value="NFKBIL1"/>
</dbReference>
<dbReference type="GO" id="GO:0043124">
    <property type="term" value="P:negative regulation of canonical NF-kappaB signal transduction"/>
    <property type="evidence" value="ECO:0007669"/>
    <property type="project" value="InterPro"/>
</dbReference>
<feature type="transmembrane region" description="Helical" evidence="7">
    <location>
        <begin position="75"/>
        <end position="95"/>
    </location>
</feature>
<evidence type="ECO:0000256" key="2">
    <source>
        <dbReference type="ARBA" id="ARBA00022553"/>
    </source>
</evidence>
<dbReference type="HOGENOM" id="CLU_468645_0_0_1"/>
<evidence type="ECO:0000313" key="9">
    <source>
        <dbReference type="Proteomes" id="UP000007431"/>
    </source>
</evidence>
<gene>
    <name evidence="8" type="ORF">SCHCODRAFT_236107</name>
</gene>
<keyword evidence="2" id="KW-0597">Phosphoprotein</keyword>
<evidence type="ECO:0000256" key="6">
    <source>
        <dbReference type="SAM" id="MobiDB-lite"/>
    </source>
</evidence>
<keyword evidence="9" id="KW-1185">Reference proteome</keyword>
<comment type="subcellular location">
    <subcellularLocation>
        <location evidence="1">Nucleus</location>
    </subcellularLocation>
</comment>
<dbReference type="EMBL" id="GL377308">
    <property type="protein sequence ID" value="EFI95737.1"/>
    <property type="molecule type" value="Genomic_DNA"/>
</dbReference>
<evidence type="ECO:0000256" key="3">
    <source>
        <dbReference type="ARBA" id="ARBA00022737"/>
    </source>
</evidence>
<evidence type="ECO:0000256" key="5">
    <source>
        <dbReference type="ARBA" id="ARBA00023242"/>
    </source>
</evidence>
<dbReference type="Proteomes" id="UP000007431">
    <property type="component" value="Unassembled WGS sequence"/>
</dbReference>
<keyword evidence="7" id="KW-1133">Transmembrane helix</keyword>
<dbReference type="eggNOG" id="ENOG502S7E6">
    <property type="taxonomic scope" value="Eukaryota"/>
</dbReference>
<keyword evidence="7" id="KW-0472">Membrane</keyword>
<evidence type="ECO:0000313" key="8">
    <source>
        <dbReference type="EMBL" id="EFI95737.1"/>
    </source>
</evidence>
<dbReference type="GO" id="GO:0005634">
    <property type="term" value="C:nucleus"/>
    <property type="evidence" value="ECO:0007669"/>
    <property type="project" value="UniProtKB-SubCell"/>
</dbReference>
<dbReference type="InParanoid" id="D8Q9X8"/>
<evidence type="ECO:0000256" key="7">
    <source>
        <dbReference type="SAM" id="Phobius"/>
    </source>
</evidence>
<reference evidence="8 9" key="1">
    <citation type="journal article" date="2010" name="Nat. Biotechnol.">
        <title>Genome sequence of the model mushroom Schizophyllum commune.</title>
        <authorList>
            <person name="Ohm R.A."/>
            <person name="de Jong J.F."/>
            <person name="Lugones L.G."/>
            <person name="Aerts A."/>
            <person name="Kothe E."/>
            <person name="Stajich J.E."/>
            <person name="de Vries R.P."/>
            <person name="Record E."/>
            <person name="Levasseur A."/>
            <person name="Baker S.E."/>
            <person name="Bartholomew K.A."/>
            <person name="Coutinho P.M."/>
            <person name="Erdmann S."/>
            <person name="Fowler T.J."/>
            <person name="Gathman A.C."/>
            <person name="Lombard V."/>
            <person name="Henrissat B."/>
            <person name="Knabe N."/>
            <person name="Kuees U."/>
            <person name="Lilly W.W."/>
            <person name="Lindquist E."/>
            <person name="Lucas S."/>
            <person name="Magnuson J.K."/>
            <person name="Piumi F."/>
            <person name="Raudaskoski M."/>
            <person name="Salamov A."/>
            <person name="Schmutz J."/>
            <person name="Schwarze F.W.M.R."/>
            <person name="vanKuyk P.A."/>
            <person name="Horton J.S."/>
            <person name="Grigoriev I.V."/>
            <person name="Woesten H.A.B."/>
        </authorList>
    </citation>
    <scope>NUCLEOTIDE SEQUENCE [LARGE SCALE GENOMIC DNA]</scope>
    <source>
        <strain evidence="9">H4-8 / FGSC 9210</strain>
    </source>
</reference>
<dbReference type="STRING" id="578458.D8Q9X8"/>
<proteinExistence type="predicted"/>
<evidence type="ECO:0000256" key="1">
    <source>
        <dbReference type="ARBA" id="ARBA00004123"/>
    </source>
</evidence>
<feature type="transmembrane region" description="Helical" evidence="7">
    <location>
        <begin position="190"/>
        <end position="208"/>
    </location>
</feature>
<protein>
    <submittedName>
        <fullName evidence="8">Uncharacterized protein</fullName>
    </submittedName>
</protein>
<feature type="region of interest" description="Disordered" evidence="6">
    <location>
        <begin position="242"/>
        <end position="263"/>
    </location>
</feature>
<organism evidence="9">
    <name type="scientific">Schizophyllum commune (strain H4-8 / FGSC 9210)</name>
    <name type="common">Split gill fungus</name>
    <dbReference type="NCBI Taxonomy" id="578458"/>
    <lineage>
        <taxon>Eukaryota</taxon>
        <taxon>Fungi</taxon>
        <taxon>Dikarya</taxon>
        <taxon>Basidiomycota</taxon>
        <taxon>Agaricomycotina</taxon>
        <taxon>Agaricomycetes</taxon>
        <taxon>Agaricomycetidae</taxon>
        <taxon>Agaricales</taxon>
        <taxon>Schizophyllaceae</taxon>
        <taxon>Schizophyllum</taxon>
    </lineage>
</organism>
<name>D8Q9X8_SCHCM</name>
<feature type="compositionally biased region" description="Basic residues" evidence="6">
    <location>
        <begin position="245"/>
        <end position="257"/>
    </location>
</feature>
<accession>D8Q9X8</accession>
<keyword evidence="7" id="KW-0812">Transmembrane</keyword>
<feature type="transmembrane region" description="Helical" evidence="7">
    <location>
        <begin position="29"/>
        <end position="55"/>
    </location>
</feature>
<feature type="transmembrane region" description="Helical" evidence="7">
    <location>
        <begin position="150"/>
        <end position="169"/>
    </location>
</feature>
<dbReference type="VEuPathDB" id="FungiDB:SCHCODRAFT_02690221"/>
<feature type="region of interest" description="Disordered" evidence="6">
    <location>
        <begin position="401"/>
        <end position="427"/>
    </location>
</feature>
<evidence type="ECO:0000256" key="4">
    <source>
        <dbReference type="ARBA" id="ARBA00023043"/>
    </source>
</evidence>